<keyword evidence="3" id="KW-0378">Hydrolase</keyword>
<dbReference type="CDD" id="cd02440">
    <property type="entry name" value="AdoMet_MTases"/>
    <property type="match status" value="1"/>
</dbReference>
<dbReference type="InterPro" id="IPR013216">
    <property type="entry name" value="Methyltransf_11"/>
</dbReference>
<keyword evidence="4" id="KW-0862">Zinc</keyword>
<feature type="domain" description="Methyltransferase type 11" evidence="5">
    <location>
        <begin position="378"/>
        <end position="472"/>
    </location>
</feature>
<dbReference type="CDD" id="cd06254">
    <property type="entry name" value="M14_ASTE_ASPA-like"/>
    <property type="match status" value="1"/>
</dbReference>
<dbReference type="SUPFAM" id="SSF53335">
    <property type="entry name" value="S-adenosyl-L-methionine-dependent methyltransferases"/>
    <property type="match status" value="1"/>
</dbReference>
<comment type="caution">
    <text evidence="7">The sequence shown here is derived from an EMBL/GenBank/DDBJ whole genome shotgun (WGS) entry which is preliminary data.</text>
</comment>
<evidence type="ECO:0000256" key="4">
    <source>
        <dbReference type="ARBA" id="ARBA00022833"/>
    </source>
</evidence>
<proteinExistence type="predicted"/>
<evidence type="ECO:0000313" key="8">
    <source>
        <dbReference type="Proteomes" id="UP000824056"/>
    </source>
</evidence>
<dbReference type="InterPro" id="IPR053138">
    <property type="entry name" value="N-alpha-Ac-DABA_deacetylase"/>
</dbReference>
<dbReference type="GO" id="GO:0016788">
    <property type="term" value="F:hydrolase activity, acting on ester bonds"/>
    <property type="evidence" value="ECO:0007669"/>
    <property type="project" value="InterPro"/>
</dbReference>
<feature type="domain" description="Succinylglutamate desuccinylase/Aspartoacylase catalytic" evidence="6">
    <location>
        <begin position="46"/>
        <end position="232"/>
    </location>
</feature>
<protein>
    <submittedName>
        <fullName evidence="7">Succinylglutamate desuccinylase/aspartoacylase family protein</fullName>
    </submittedName>
</protein>
<comment type="cofactor">
    <cofactor evidence="1">
        <name>Zn(2+)</name>
        <dbReference type="ChEBI" id="CHEBI:29105"/>
    </cofactor>
</comment>
<dbReference type="SUPFAM" id="SSF53187">
    <property type="entry name" value="Zn-dependent exopeptidases"/>
    <property type="match status" value="1"/>
</dbReference>
<reference evidence="7" key="1">
    <citation type="journal article" date="2021" name="PeerJ">
        <title>Extensive microbial diversity within the chicken gut microbiome revealed by metagenomics and culture.</title>
        <authorList>
            <person name="Gilroy R."/>
            <person name="Ravi A."/>
            <person name="Getino M."/>
            <person name="Pursley I."/>
            <person name="Horton D.L."/>
            <person name="Alikhan N.F."/>
            <person name="Baker D."/>
            <person name="Gharbi K."/>
            <person name="Hall N."/>
            <person name="Watson M."/>
            <person name="Adriaenssens E.M."/>
            <person name="Foster-Nyarko E."/>
            <person name="Jarju S."/>
            <person name="Secka A."/>
            <person name="Antonio M."/>
            <person name="Oren A."/>
            <person name="Chaudhuri R.R."/>
            <person name="La Ragione R."/>
            <person name="Hildebrand F."/>
            <person name="Pallen M.J."/>
        </authorList>
    </citation>
    <scope>NUCLEOTIDE SEQUENCE</scope>
    <source>
        <strain evidence="7">1068</strain>
    </source>
</reference>
<sequence>MEHIEKNTAFCLGDFTVEPGTRASGFLSLANGEFSLPVTILNGERPGKTVLITAGIHSGEYVGIQSAIELSNRLKIEKIAGTVVIVKVINREAFEKRKGSMGMEDGKNLNRVFPGSPEGTQTERLAWGIEKELFPIADYYIDLHSGDDFEQLTPYVYYAGVASEQVVKMSREMAEQADLPYMVCSTVGSGGCYNYAAALGIPSILIERGGMGAWSQEESHSTRRDVRNILCHLGVYLGQKDYRTYYPLEVKDIVYQGATYGGFWYPSKAPGDMIRPGEVLGMVRDYEGKVLEVCRAETEGVILYQTGSLQVEEGGPMIAYGRISREKDDRKQRITNYWTKRSESFKEQRRAELHSHMAERWLEEIGKYLPGDKKLRILDVGCGSGFFTILLAREGHQVTGTDLTPDMVTHARELAAEEGVSCDFQIMDGENLEFEQESFDLVISRNLTWTLPDAKRAYGEWMRVLKKDGILLNFDANYGAEDFADTSHLPKNHTHNKVGLDMMRECEEIKRQLPISSYVRPAWDVETLGNLGSASLSLDLGISRRIYKEKDAFYNPTPLFALCARKDG</sequence>
<dbReference type="EMBL" id="DXBG01000096">
    <property type="protein sequence ID" value="HIZ65057.1"/>
    <property type="molecule type" value="Genomic_DNA"/>
</dbReference>
<name>A0A9D2FQX3_9FIRM</name>
<dbReference type="PANTHER" id="PTHR37326">
    <property type="entry name" value="BLL3975 PROTEIN"/>
    <property type="match status" value="1"/>
</dbReference>
<dbReference type="Gene3D" id="3.40.630.10">
    <property type="entry name" value="Zn peptidases"/>
    <property type="match status" value="1"/>
</dbReference>
<evidence type="ECO:0000256" key="3">
    <source>
        <dbReference type="ARBA" id="ARBA00022801"/>
    </source>
</evidence>
<dbReference type="Pfam" id="PF08241">
    <property type="entry name" value="Methyltransf_11"/>
    <property type="match status" value="1"/>
</dbReference>
<keyword evidence="2" id="KW-0479">Metal-binding</keyword>
<reference evidence="7" key="2">
    <citation type="submission" date="2021-04" db="EMBL/GenBank/DDBJ databases">
        <authorList>
            <person name="Gilroy R."/>
        </authorList>
    </citation>
    <scope>NUCLEOTIDE SEQUENCE</scope>
    <source>
        <strain evidence="7">1068</strain>
    </source>
</reference>
<evidence type="ECO:0000256" key="1">
    <source>
        <dbReference type="ARBA" id="ARBA00001947"/>
    </source>
</evidence>
<organism evidence="7 8">
    <name type="scientific">Candidatus Blautia pullicola</name>
    <dbReference type="NCBI Taxonomy" id="2838498"/>
    <lineage>
        <taxon>Bacteria</taxon>
        <taxon>Bacillati</taxon>
        <taxon>Bacillota</taxon>
        <taxon>Clostridia</taxon>
        <taxon>Lachnospirales</taxon>
        <taxon>Lachnospiraceae</taxon>
        <taxon>Blautia</taxon>
    </lineage>
</organism>
<dbReference type="GO" id="GO:0008757">
    <property type="term" value="F:S-adenosylmethionine-dependent methyltransferase activity"/>
    <property type="evidence" value="ECO:0007669"/>
    <property type="project" value="InterPro"/>
</dbReference>
<evidence type="ECO:0000259" key="6">
    <source>
        <dbReference type="Pfam" id="PF24827"/>
    </source>
</evidence>
<evidence type="ECO:0000313" key="7">
    <source>
        <dbReference type="EMBL" id="HIZ65057.1"/>
    </source>
</evidence>
<evidence type="ECO:0000259" key="5">
    <source>
        <dbReference type="Pfam" id="PF08241"/>
    </source>
</evidence>
<dbReference type="GO" id="GO:0046872">
    <property type="term" value="F:metal ion binding"/>
    <property type="evidence" value="ECO:0007669"/>
    <property type="project" value="UniProtKB-KW"/>
</dbReference>
<dbReference type="AlphaFoldDB" id="A0A9D2FQX3"/>
<dbReference type="Pfam" id="PF24827">
    <property type="entry name" value="AstE_AspA_cat"/>
    <property type="match status" value="1"/>
</dbReference>
<accession>A0A9D2FQX3</accession>
<dbReference type="Proteomes" id="UP000824056">
    <property type="component" value="Unassembled WGS sequence"/>
</dbReference>
<dbReference type="PANTHER" id="PTHR37326:SF1">
    <property type="entry name" value="BLL3975 PROTEIN"/>
    <property type="match status" value="1"/>
</dbReference>
<dbReference type="InterPro" id="IPR055438">
    <property type="entry name" value="AstE_AspA_cat"/>
</dbReference>
<dbReference type="InterPro" id="IPR029063">
    <property type="entry name" value="SAM-dependent_MTases_sf"/>
</dbReference>
<dbReference type="Gene3D" id="3.40.50.150">
    <property type="entry name" value="Vaccinia Virus protein VP39"/>
    <property type="match status" value="1"/>
</dbReference>
<evidence type="ECO:0000256" key="2">
    <source>
        <dbReference type="ARBA" id="ARBA00022723"/>
    </source>
</evidence>
<gene>
    <name evidence="7" type="ORF">H9809_04005</name>
</gene>